<dbReference type="EMBL" id="WIXP02000016">
    <property type="protein sequence ID" value="KAF6198378.1"/>
    <property type="molecule type" value="Genomic_DNA"/>
</dbReference>
<name>A0A8S9WQH6_APOLU</name>
<feature type="domain" description="Reverse transcriptase" evidence="1">
    <location>
        <begin position="1"/>
        <end position="128"/>
    </location>
</feature>
<proteinExistence type="predicted"/>
<dbReference type="InterPro" id="IPR000477">
    <property type="entry name" value="RT_dom"/>
</dbReference>
<accession>A0A8S9WQH6</accession>
<dbReference type="PROSITE" id="PS50878">
    <property type="entry name" value="RT_POL"/>
    <property type="match status" value="1"/>
</dbReference>
<dbReference type="Proteomes" id="UP000466442">
    <property type="component" value="Linkage Group LG16"/>
</dbReference>
<organism evidence="2 3">
    <name type="scientific">Apolygus lucorum</name>
    <name type="common">Small green plant bug</name>
    <name type="synonym">Lygocoris lucorum</name>
    <dbReference type="NCBI Taxonomy" id="248454"/>
    <lineage>
        <taxon>Eukaryota</taxon>
        <taxon>Metazoa</taxon>
        <taxon>Ecdysozoa</taxon>
        <taxon>Arthropoda</taxon>
        <taxon>Hexapoda</taxon>
        <taxon>Insecta</taxon>
        <taxon>Pterygota</taxon>
        <taxon>Neoptera</taxon>
        <taxon>Paraneoptera</taxon>
        <taxon>Hemiptera</taxon>
        <taxon>Heteroptera</taxon>
        <taxon>Panheteroptera</taxon>
        <taxon>Cimicomorpha</taxon>
        <taxon>Miridae</taxon>
        <taxon>Mirini</taxon>
        <taxon>Apolygus</taxon>
    </lineage>
</organism>
<evidence type="ECO:0000313" key="3">
    <source>
        <dbReference type="Proteomes" id="UP000466442"/>
    </source>
</evidence>
<protein>
    <recommendedName>
        <fullName evidence="1">Reverse transcriptase domain-containing protein</fullName>
    </recommendedName>
</protein>
<dbReference type="InterPro" id="IPR043502">
    <property type="entry name" value="DNA/RNA_pol_sf"/>
</dbReference>
<evidence type="ECO:0000313" key="2">
    <source>
        <dbReference type="EMBL" id="KAF6198378.1"/>
    </source>
</evidence>
<dbReference type="SUPFAM" id="SSF56672">
    <property type="entry name" value="DNA/RNA polymerases"/>
    <property type="match status" value="1"/>
</dbReference>
<dbReference type="Pfam" id="PF00078">
    <property type="entry name" value="RVT_1"/>
    <property type="match status" value="1"/>
</dbReference>
<dbReference type="AlphaFoldDB" id="A0A8S9WQH6"/>
<evidence type="ECO:0000259" key="1">
    <source>
        <dbReference type="PROSITE" id="PS50878"/>
    </source>
</evidence>
<dbReference type="PANTHER" id="PTHR33332">
    <property type="entry name" value="REVERSE TRANSCRIPTASE DOMAIN-CONTAINING PROTEIN"/>
    <property type="match status" value="1"/>
</dbReference>
<dbReference type="OrthoDB" id="414730at2759"/>
<keyword evidence="3" id="KW-1185">Reference proteome</keyword>
<reference evidence="2" key="1">
    <citation type="journal article" date="2021" name="Mol. Ecol. Resour.">
        <title>Apolygus lucorum genome provides insights into omnivorousness and mesophyll feeding.</title>
        <authorList>
            <person name="Liu Y."/>
            <person name="Liu H."/>
            <person name="Wang H."/>
            <person name="Huang T."/>
            <person name="Liu B."/>
            <person name="Yang B."/>
            <person name="Yin L."/>
            <person name="Li B."/>
            <person name="Zhang Y."/>
            <person name="Zhang S."/>
            <person name="Jiang F."/>
            <person name="Zhang X."/>
            <person name="Ren Y."/>
            <person name="Wang B."/>
            <person name="Wang S."/>
            <person name="Lu Y."/>
            <person name="Wu K."/>
            <person name="Fan W."/>
            <person name="Wang G."/>
        </authorList>
    </citation>
    <scope>NUCLEOTIDE SEQUENCE</scope>
    <source>
        <strain evidence="2">12Hb</strain>
    </source>
</reference>
<gene>
    <name evidence="2" type="ORF">GE061_008126</name>
</gene>
<comment type="caution">
    <text evidence="2">The sequence shown here is derived from an EMBL/GenBank/DDBJ whole genome shotgun (WGS) entry which is preliminary data.</text>
</comment>
<sequence>MAYSNTRYLDRSVPQGSILGPLLFLVFVNGFPDFISTIDNNCLVVQYDDDTNIIIKKNTLPEAIETCSLLYRAAKNWLSVNGLCLNELKTSCVFFRALQSRLSHPATIVLNGLDVLVEEKTRFLGLHLDGRLNYDAHVTGLCKQLSSYTFCLRKLKTMANRSVLLTAYHSLVMSRATFAMLFWGSAANLELVFRMQKRALRVLLGLKPGQSCRGKFRENKLLTVPATNVYRAVLFARKVRPWFEGMRFDHGYSTRRTVLMIVPRHRMKFFERCASLSIIKILNHIGDGALSCPIAKIKTMLKKQPGVEVWRERLLKLESLGVKVWPKTEQPGVEVWRERMKKLESLGIKVWPKTEQPGVEVWRERLKKLESLGVKVWRKTEQPGVEVWRERLKKMESLGVKVWRKTEQPGVEV</sequence>
<dbReference type="GO" id="GO:0071897">
    <property type="term" value="P:DNA biosynthetic process"/>
    <property type="evidence" value="ECO:0007669"/>
    <property type="project" value="UniProtKB-ARBA"/>
</dbReference>